<evidence type="ECO:0000256" key="1">
    <source>
        <dbReference type="ARBA" id="ARBA00004533"/>
    </source>
</evidence>
<feature type="transmembrane region" description="Helical" evidence="7">
    <location>
        <begin position="179"/>
        <end position="199"/>
    </location>
</feature>
<keyword evidence="6 7" id="KW-0472">Membrane</keyword>
<keyword evidence="9" id="KW-1185">Reference proteome</keyword>
<proteinExistence type="predicted"/>
<comment type="subcellular location">
    <subcellularLocation>
        <location evidence="1">Cell inner membrane</location>
    </subcellularLocation>
</comment>
<reference evidence="8 9" key="1">
    <citation type="submission" date="2023-09" db="EMBL/GenBank/DDBJ databases">
        <authorList>
            <person name="Qi X."/>
        </authorList>
    </citation>
    <scope>NUCLEOTIDE SEQUENCE [LARGE SCALE GENOMIC DNA]</scope>
    <source>
        <strain evidence="8 9">S1-1</strain>
    </source>
</reference>
<dbReference type="Proteomes" id="UP001301442">
    <property type="component" value="Chromosome"/>
</dbReference>
<name>A0ABZ0GRQ4_9GAMM</name>
<keyword evidence="3" id="KW-0997">Cell inner membrane</keyword>
<feature type="transmembrane region" description="Helical" evidence="7">
    <location>
        <begin position="58"/>
        <end position="83"/>
    </location>
</feature>
<dbReference type="InterPro" id="IPR007498">
    <property type="entry name" value="PqiA-like"/>
</dbReference>
<dbReference type="RefSeq" id="WP_348397165.1">
    <property type="nucleotide sequence ID" value="NZ_CP136600.1"/>
</dbReference>
<evidence type="ECO:0000313" key="9">
    <source>
        <dbReference type="Proteomes" id="UP001301442"/>
    </source>
</evidence>
<dbReference type="Pfam" id="PF04403">
    <property type="entry name" value="PqiA"/>
    <property type="match status" value="1"/>
</dbReference>
<dbReference type="PANTHER" id="PTHR30462:SF3">
    <property type="entry name" value="INTERMEMBRANE TRANSPORT PROTEIN PQIA"/>
    <property type="match status" value="1"/>
</dbReference>
<accession>A0ABZ0GRQ4</accession>
<evidence type="ECO:0000256" key="3">
    <source>
        <dbReference type="ARBA" id="ARBA00022519"/>
    </source>
</evidence>
<protein>
    <submittedName>
        <fullName evidence="8">Paraquat-inducible protein A</fullName>
    </submittedName>
</protein>
<keyword evidence="2" id="KW-1003">Cell membrane</keyword>
<evidence type="ECO:0000256" key="5">
    <source>
        <dbReference type="ARBA" id="ARBA00022989"/>
    </source>
</evidence>
<gene>
    <name evidence="8" type="ORF">RI844_03940</name>
</gene>
<keyword evidence="4 7" id="KW-0812">Transmembrane</keyword>
<keyword evidence="5 7" id="KW-1133">Transmembrane helix</keyword>
<dbReference type="EMBL" id="CP136600">
    <property type="protein sequence ID" value="WOH38395.1"/>
    <property type="molecule type" value="Genomic_DNA"/>
</dbReference>
<evidence type="ECO:0000256" key="2">
    <source>
        <dbReference type="ARBA" id="ARBA00022475"/>
    </source>
</evidence>
<organism evidence="8 9">
    <name type="scientific">Thalassotalea fonticola</name>
    <dbReference type="NCBI Taxonomy" id="3065649"/>
    <lineage>
        <taxon>Bacteria</taxon>
        <taxon>Pseudomonadati</taxon>
        <taxon>Pseudomonadota</taxon>
        <taxon>Gammaproteobacteria</taxon>
        <taxon>Alteromonadales</taxon>
        <taxon>Colwelliaceae</taxon>
        <taxon>Thalassotalea</taxon>
    </lineage>
</organism>
<dbReference type="InterPro" id="IPR051800">
    <property type="entry name" value="PqiA-PqiB_transport"/>
</dbReference>
<evidence type="ECO:0000313" key="8">
    <source>
        <dbReference type="EMBL" id="WOH38395.1"/>
    </source>
</evidence>
<evidence type="ECO:0000256" key="4">
    <source>
        <dbReference type="ARBA" id="ARBA00022692"/>
    </source>
</evidence>
<sequence>MSTDLKSSNQESNTAKAQGLAQCHVCNLLIDIDESIDNYCPRCDSKIHMRIYDSLQRCWALTICSLIAFIPANAYPIMTILYFGKGQPDTILSGIVLLLKFGMYPIAAIVFIASFVVPLAKIIGLFVLLLSLRNKSKLTKQQRTKMYRYIELFGRWSMLDVFVVALLVALVEIGAVVEVVAGPGATAFGIMVILTIFAANSFDPRLLWDEEDNEMALTKEKKNKR</sequence>
<dbReference type="PANTHER" id="PTHR30462">
    <property type="entry name" value="INTERMEMBRANE TRANSPORT PROTEIN PQIB-RELATED"/>
    <property type="match status" value="1"/>
</dbReference>
<evidence type="ECO:0000256" key="7">
    <source>
        <dbReference type="SAM" id="Phobius"/>
    </source>
</evidence>
<evidence type="ECO:0000256" key="6">
    <source>
        <dbReference type="ARBA" id="ARBA00023136"/>
    </source>
</evidence>
<feature type="transmembrane region" description="Helical" evidence="7">
    <location>
        <begin position="103"/>
        <end position="132"/>
    </location>
</feature>
<feature type="transmembrane region" description="Helical" evidence="7">
    <location>
        <begin position="153"/>
        <end position="173"/>
    </location>
</feature>